<sequence>MANTYVLLNSNTVGVGGTASVTFSSIPQTYTDLMVRISARSTLSGAKVIVQINGVTSSSYQGKNLIGTGSATSSSANSTSGYQTGLTPSTYTASAFTSADIYIPNYTLASSQKALQVMSATENNAALSEQQFNSGANSNLQLAITSINFAPDATLFAQYTTFYLYGISNT</sequence>
<dbReference type="EMBL" id="LR797203">
    <property type="protein sequence ID" value="CAB4194029.1"/>
    <property type="molecule type" value="Genomic_DNA"/>
</dbReference>
<dbReference type="EMBL" id="LR797440">
    <property type="protein sequence ID" value="CAB4216896.1"/>
    <property type="molecule type" value="Genomic_DNA"/>
</dbReference>
<evidence type="ECO:0000313" key="2">
    <source>
        <dbReference type="EMBL" id="CAB4216896.1"/>
    </source>
</evidence>
<reference evidence="1" key="1">
    <citation type="submission" date="2020-05" db="EMBL/GenBank/DDBJ databases">
        <authorList>
            <person name="Chiriac C."/>
            <person name="Salcher M."/>
            <person name="Ghai R."/>
            <person name="Kavagutti S V."/>
        </authorList>
    </citation>
    <scope>NUCLEOTIDE SEQUENCE</scope>
</reference>
<evidence type="ECO:0000313" key="1">
    <source>
        <dbReference type="EMBL" id="CAB4194029.1"/>
    </source>
</evidence>
<name>A0A6J5RAM9_9CAUD</name>
<proteinExistence type="predicted"/>
<accession>A0A6J5RAM9</accession>
<gene>
    <name evidence="1" type="ORF">UFOVP1255_6</name>
    <name evidence="2" type="ORF">UFOVP1496_17</name>
</gene>
<organism evidence="1">
    <name type="scientific">uncultured Caudovirales phage</name>
    <dbReference type="NCBI Taxonomy" id="2100421"/>
    <lineage>
        <taxon>Viruses</taxon>
        <taxon>Duplodnaviria</taxon>
        <taxon>Heunggongvirae</taxon>
        <taxon>Uroviricota</taxon>
        <taxon>Caudoviricetes</taxon>
        <taxon>Peduoviridae</taxon>
        <taxon>Maltschvirus</taxon>
        <taxon>Maltschvirus maltsch</taxon>
    </lineage>
</organism>
<protein>
    <submittedName>
        <fullName evidence="1">Uncharacterized protein</fullName>
    </submittedName>
</protein>